<evidence type="ECO:0000256" key="1">
    <source>
        <dbReference type="SAM" id="MobiDB-lite"/>
    </source>
</evidence>
<feature type="region of interest" description="Disordered" evidence="1">
    <location>
        <begin position="285"/>
        <end position="317"/>
    </location>
</feature>
<evidence type="ECO:0000313" key="2">
    <source>
        <dbReference type="EMBL" id="KZV83902.1"/>
    </source>
</evidence>
<dbReference type="Proteomes" id="UP000077266">
    <property type="component" value="Unassembled WGS sequence"/>
</dbReference>
<feature type="compositionally biased region" description="Low complexity" evidence="1">
    <location>
        <begin position="291"/>
        <end position="300"/>
    </location>
</feature>
<dbReference type="InParanoid" id="A0A165D6V3"/>
<keyword evidence="3" id="KW-1185">Reference proteome</keyword>
<accession>A0A165D6V3</accession>
<organism evidence="2 3">
    <name type="scientific">Exidia glandulosa HHB12029</name>
    <dbReference type="NCBI Taxonomy" id="1314781"/>
    <lineage>
        <taxon>Eukaryota</taxon>
        <taxon>Fungi</taxon>
        <taxon>Dikarya</taxon>
        <taxon>Basidiomycota</taxon>
        <taxon>Agaricomycotina</taxon>
        <taxon>Agaricomycetes</taxon>
        <taxon>Auriculariales</taxon>
        <taxon>Exidiaceae</taxon>
        <taxon>Exidia</taxon>
    </lineage>
</organism>
<dbReference type="AlphaFoldDB" id="A0A165D6V3"/>
<name>A0A165D6V3_EXIGL</name>
<dbReference type="EMBL" id="KV426249">
    <property type="protein sequence ID" value="KZV83902.1"/>
    <property type="molecule type" value="Genomic_DNA"/>
</dbReference>
<gene>
    <name evidence="2" type="ORF">EXIGLDRAFT_700942</name>
</gene>
<evidence type="ECO:0000313" key="3">
    <source>
        <dbReference type="Proteomes" id="UP000077266"/>
    </source>
</evidence>
<protein>
    <submittedName>
        <fullName evidence="2">Uncharacterized protein</fullName>
    </submittedName>
</protein>
<reference evidence="2 3" key="1">
    <citation type="journal article" date="2016" name="Mol. Biol. Evol.">
        <title>Comparative Genomics of Early-Diverging Mushroom-Forming Fungi Provides Insights into the Origins of Lignocellulose Decay Capabilities.</title>
        <authorList>
            <person name="Nagy L.G."/>
            <person name="Riley R."/>
            <person name="Tritt A."/>
            <person name="Adam C."/>
            <person name="Daum C."/>
            <person name="Floudas D."/>
            <person name="Sun H."/>
            <person name="Yadav J.S."/>
            <person name="Pangilinan J."/>
            <person name="Larsson K.H."/>
            <person name="Matsuura K."/>
            <person name="Barry K."/>
            <person name="Labutti K."/>
            <person name="Kuo R."/>
            <person name="Ohm R.A."/>
            <person name="Bhattacharya S.S."/>
            <person name="Shirouzu T."/>
            <person name="Yoshinaga Y."/>
            <person name="Martin F.M."/>
            <person name="Grigoriev I.V."/>
            <person name="Hibbett D.S."/>
        </authorList>
    </citation>
    <scope>NUCLEOTIDE SEQUENCE [LARGE SCALE GENOMIC DNA]</scope>
    <source>
        <strain evidence="2 3">HHB12029</strain>
    </source>
</reference>
<sequence>MQKFKARRLDPDFADCKLDLDHLHREPTSTCCAAKTGYTHAGGRAATRAGVVPADAPPGVTRAKNTTFGSFPALSTLLTTGPRGKASSSGANTLALAVVPPGMNPSQAQVLRAALKPEYTLCPRPLSPAQLNNYVNLRKQFNSPVTYEQIVTIRAADAARCGGGHDDDDRVARIHRNYRNEIDERRAVFKLGTQVMFTEATLMDSEANSITVIGTCRAETTATTLDSAEDLNVFFHVSRSITDNGEVIKEYRDAVEEFKALFVDKIAMRHVRNYGQRIVDSGRPNWTNATSLPLSPSAASRMGVSAEEEDEDPIPFNLPTASGLDARARGDSKGQGPVNAYDIFSPQTPQTGDNTNCGACNNAPQDDSIPPNGVFEAYKRAAYHARGAFTPTFPVELTLAFLDDRTRWEAFKAVRDAHGDASLIFSTLLSLGLCGRHALKLASAATEDIFQGFGLIH</sequence>
<proteinExistence type="predicted"/>